<reference evidence="1 2" key="1">
    <citation type="submission" date="2013-11" db="EMBL/GenBank/DDBJ databases">
        <title>Metagenomic analysis of a methanogenic consortium involved in long chain n-alkane degradation.</title>
        <authorList>
            <person name="Davidova I.A."/>
            <person name="Callaghan A.V."/>
            <person name="Wawrik B."/>
            <person name="Pruitt S."/>
            <person name="Marks C."/>
            <person name="Duncan K.E."/>
            <person name="Suflita J.M."/>
        </authorList>
    </citation>
    <scope>NUCLEOTIDE SEQUENCE [LARGE SCALE GENOMIC DNA]</scope>
    <source>
        <strain evidence="1 2">SPR</strain>
    </source>
</reference>
<organism evidence="1 2">
    <name type="scientific">Dethiosulfatarculus sandiegensis</name>
    <dbReference type="NCBI Taxonomy" id="1429043"/>
    <lineage>
        <taxon>Bacteria</taxon>
        <taxon>Pseudomonadati</taxon>
        <taxon>Thermodesulfobacteriota</taxon>
        <taxon>Desulfarculia</taxon>
        <taxon>Desulfarculales</taxon>
        <taxon>Desulfarculaceae</taxon>
        <taxon>Dethiosulfatarculus</taxon>
    </lineage>
</organism>
<keyword evidence="2" id="KW-1185">Reference proteome</keyword>
<comment type="caution">
    <text evidence="1">The sequence shown here is derived from an EMBL/GenBank/DDBJ whole genome shotgun (WGS) entry which is preliminary data.</text>
</comment>
<accession>A0A0D2J956</accession>
<gene>
    <name evidence="1" type="ORF">X474_19720</name>
</gene>
<proteinExistence type="predicted"/>
<dbReference type="RefSeq" id="WP_197282177.1">
    <property type="nucleotide sequence ID" value="NZ_AZAC01000034.1"/>
</dbReference>
<evidence type="ECO:0000313" key="2">
    <source>
        <dbReference type="Proteomes" id="UP000032233"/>
    </source>
</evidence>
<name>A0A0D2J956_9BACT</name>
<dbReference type="InParanoid" id="A0A0D2J956"/>
<dbReference type="Proteomes" id="UP000032233">
    <property type="component" value="Unassembled WGS sequence"/>
</dbReference>
<dbReference type="EMBL" id="AZAC01000034">
    <property type="protein sequence ID" value="KIX12251.1"/>
    <property type="molecule type" value="Genomic_DNA"/>
</dbReference>
<evidence type="ECO:0000313" key="1">
    <source>
        <dbReference type="EMBL" id="KIX12251.1"/>
    </source>
</evidence>
<sequence length="48" mass="5709">MNYTCKDYRLENRLLALKKQIEAPDLDPELQKEIEEEIKELEKALGMD</sequence>
<dbReference type="STRING" id="1429043.X474_19720"/>
<protein>
    <submittedName>
        <fullName evidence="1">Uncharacterized protein</fullName>
    </submittedName>
</protein>
<dbReference type="AlphaFoldDB" id="A0A0D2J956"/>